<keyword evidence="8" id="KW-0964">Secreted</keyword>
<keyword evidence="4 8" id="KW-0456">Lyase</keyword>
<evidence type="ECO:0000313" key="11">
    <source>
        <dbReference type="EMBL" id="ELU39361.1"/>
    </source>
</evidence>
<dbReference type="GO" id="GO:0000272">
    <property type="term" value="P:polysaccharide catabolic process"/>
    <property type="evidence" value="ECO:0007669"/>
    <property type="project" value="UniProtKB-KW"/>
</dbReference>
<dbReference type="Gene3D" id="2.160.20.10">
    <property type="entry name" value="Single-stranded right-handed beta-helix, Pectin lyase-like"/>
    <property type="match status" value="2"/>
</dbReference>
<dbReference type="GO" id="GO:0030570">
    <property type="term" value="F:pectate lyase activity"/>
    <property type="evidence" value="ECO:0007669"/>
    <property type="project" value="InterPro"/>
</dbReference>
<comment type="function">
    <text evidence="6">Pectinolytic enzymes consist of four classes of enzymes: pectin lyase, polygalacturonase, pectin methylesterase and rhamnogalacturonase. Among pectinolytic enzymes, pectin lyase is the most important in depolymerization of pectin, since it cleaves internal glycosidic bonds of highly methylated pectins.</text>
</comment>
<evidence type="ECO:0000256" key="4">
    <source>
        <dbReference type="ARBA" id="ARBA00023239"/>
    </source>
</evidence>
<dbReference type="InterPro" id="IPR011050">
    <property type="entry name" value="Pectin_lyase_fold/virulence"/>
</dbReference>
<comment type="similarity">
    <text evidence="1 8">Belongs to the polysaccharide lyase 1 family.</text>
</comment>
<dbReference type="EC" id="4.2.2.10" evidence="7"/>
<evidence type="ECO:0000256" key="6">
    <source>
        <dbReference type="ARBA" id="ARBA00037631"/>
    </source>
</evidence>
<dbReference type="HOGENOM" id="CLU_021980_0_1_1"/>
<dbReference type="SUPFAM" id="SSF51126">
    <property type="entry name" value="Pectin lyase-like"/>
    <property type="match status" value="2"/>
</dbReference>
<dbReference type="InterPro" id="IPR045032">
    <property type="entry name" value="PEL"/>
</dbReference>
<proteinExistence type="inferred from homology"/>
<accession>L8WMJ6</accession>
<evidence type="ECO:0000256" key="8">
    <source>
        <dbReference type="RuleBase" id="RU361173"/>
    </source>
</evidence>
<evidence type="ECO:0000313" key="12">
    <source>
        <dbReference type="Proteomes" id="UP000011668"/>
    </source>
</evidence>
<dbReference type="InterPro" id="IPR012334">
    <property type="entry name" value="Pectin_lyas_fold"/>
</dbReference>
<dbReference type="Pfam" id="PF00544">
    <property type="entry name" value="Pectate_lyase_4"/>
    <property type="match status" value="2"/>
</dbReference>
<comment type="caution">
    <text evidence="11">The sequence shown here is derived from an EMBL/GenBank/DDBJ whole genome shotgun (WGS) entry which is preliminary data.</text>
</comment>
<feature type="chain" id="PRO_5003997388" description="pectin lyase" evidence="9">
    <location>
        <begin position="20"/>
        <end position="416"/>
    </location>
</feature>
<keyword evidence="3" id="KW-0325">Glycoprotein</keyword>
<dbReference type="PANTHER" id="PTHR31683">
    <property type="entry name" value="PECTATE LYASE 18-RELATED"/>
    <property type="match status" value="1"/>
</dbReference>
<dbReference type="InterPro" id="IPR002022">
    <property type="entry name" value="Pec_lyase"/>
</dbReference>
<keyword evidence="12" id="KW-1185">Reference proteome</keyword>
<dbReference type="OMA" id="DWCGSYP"/>
<evidence type="ECO:0000256" key="9">
    <source>
        <dbReference type="SAM" id="SignalP"/>
    </source>
</evidence>
<reference evidence="11 12" key="1">
    <citation type="journal article" date="2013" name="Nat. Commun.">
        <title>The evolution and pathogenic mechanisms of the rice sheath blight pathogen.</title>
        <authorList>
            <person name="Zheng A."/>
            <person name="Lin R."/>
            <person name="Xu L."/>
            <person name="Qin P."/>
            <person name="Tang C."/>
            <person name="Ai P."/>
            <person name="Zhang D."/>
            <person name="Liu Y."/>
            <person name="Sun Z."/>
            <person name="Feng H."/>
            <person name="Wang Y."/>
            <person name="Chen Y."/>
            <person name="Liang X."/>
            <person name="Fu R."/>
            <person name="Li Q."/>
            <person name="Zhang J."/>
            <person name="Yu X."/>
            <person name="Xie Z."/>
            <person name="Ding L."/>
            <person name="Guan P."/>
            <person name="Tang J."/>
            <person name="Liang Y."/>
            <person name="Wang S."/>
            <person name="Deng Q."/>
            <person name="Li S."/>
            <person name="Zhu J."/>
            <person name="Wang L."/>
            <person name="Liu H."/>
            <person name="Li P."/>
        </authorList>
    </citation>
    <scope>NUCLEOTIDE SEQUENCE [LARGE SCALE GENOMIC DNA]</scope>
    <source>
        <strain evidence="12">AG-1 IA</strain>
    </source>
</reference>
<evidence type="ECO:0000256" key="5">
    <source>
        <dbReference type="ARBA" id="ARBA00036818"/>
    </source>
</evidence>
<name>L8WMJ6_THACA</name>
<gene>
    <name evidence="11" type="ORF">AG1IA_06604</name>
</gene>
<dbReference type="STRING" id="983506.L8WMJ6"/>
<evidence type="ECO:0000256" key="7">
    <source>
        <dbReference type="ARBA" id="ARBA00039082"/>
    </source>
</evidence>
<keyword evidence="9" id="KW-0732">Signal</keyword>
<dbReference type="Proteomes" id="UP000011668">
    <property type="component" value="Unassembled WGS sequence"/>
</dbReference>
<dbReference type="GO" id="GO:0047490">
    <property type="term" value="F:pectin lyase activity"/>
    <property type="evidence" value="ECO:0007669"/>
    <property type="project" value="UniProtKB-EC"/>
</dbReference>
<keyword evidence="8" id="KW-0624">Polysaccharide degradation</keyword>
<protein>
    <recommendedName>
        <fullName evidence="7">pectin lyase</fullName>
        <ecNumber evidence="7">4.2.2.10</ecNumber>
    </recommendedName>
</protein>
<dbReference type="SMART" id="SM00656">
    <property type="entry name" value="Amb_all"/>
    <property type="match status" value="1"/>
</dbReference>
<evidence type="ECO:0000256" key="3">
    <source>
        <dbReference type="ARBA" id="ARBA00023180"/>
    </source>
</evidence>
<organism evidence="11 12">
    <name type="scientific">Thanatephorus cucumeris (strain AG1-IA)</name>
    <name type="common">Rice sheath blight fungus</name>
    <name type="synonym">Rhizoctonia solani</name>
    <dbReference type="NCBI Taxonomy" id="983506"/>
    <lineage>
        <taxon>Eukaryota</taxon>
        <taxon>Fungi</taxon>
        <taxon>Dikarya</taxon>
        <taxon>Basidiomycota</taxon>
        <taxon>Agaricomycotina</taxon>
        <taxon>Agaricomycetes</taxon>
        <taxon>Cantharellales</taxon>
        <taxon>Ceratobasidiaceae</taxon>
        <taxon>Rhizoctonia</taxon>
        <taxon>Rhizoctonia solani AG-1</taxon>
    </lineage>
</organism>
<dbReference type="PANTHER" id="PTHR31683:SF67">
    <property type="entry name" value="PECTIN LYASE F-RELATED"/>
    <property type="match status" value="1"/>
</dbReference>
<feature type="domain" description="Pectate lyase" evidence="10">
    <location>
        <begin position="82"/>
        <end position="303"/>
    </location>
</feature>
<keyword evidence="2" id="KW-1015">Disulfide bond</keyword>
<comment type="catalytic activity">
    <reaction evidence="5">
        <text>Eliminative cleavage of (1-&gt;4)-alpha-D-galacturonan methyl ester to give oligosaccharides with 4-deoxy-6-O-methyl-alpha-D-galact-4-enuronosyl groups at their non-reducing ends.</text>
        <dbReference type="EC" id="4.2.2.10"/>
    </reaction>
</comment>
<evidence type="ECO:0000256" key="1">
    <source>
        <dbReference type="ARBA" id="ARBA00010980"/>
    </source>
</evidence>
<keyword evidence="8" id="KW-0119">Carbohydrate metabolism</keyword>
<dbReference type="GO" id="GO:0005576">
    <property type="term" value="C:extracellular region"/>
    <property type="evidence" value="ECO:0007669"/>
    <property type="project" value="UniProtKB-SubCell"/>
</dbReference>
<dbReference type="AlphaFoldDB" id="L8WMJ6"/>
<evidence type="ECO:0000256" key="2">
    <source>
        <dbReference type="ARBA" id="ARBA00023157"/>
    </source>
</evidence>
<dbReference type="OrthoDB" id="1637350at2759"/>
<feature type="signal peptide" evidence="9">
    <location>
        <begin position="1"/>
        <end position="19"/>
    </location>
</feature>
<sequence length="416" mass="43700">MFFIGSLAAILVASQGALAVGSPFGFATGTTGGSSAAPATPTSTSQLASWLSDSTTRTILLDRTYDFTDTEGSVTGPGCKPWACSPNPQQSLDGNGWCSSTAPKTTITYKKAGTTALAVGSNKTILGKGNSGWIKGKGLRLAGSKNVIIQNIRISDINPQYVWGGDAIDLSGATNVWHWPSIPRFGTRLPFFLVLTPLTKSECSTLNRTPKLPFLTTTLMDNRPGPPAAISTTTGLSSCSARTTRLPLHATMDVDLISVVPLETKLMHMYNNYFNDITGHALDADVGGTVLAEGNYFNKVKTPSTGNVNGAVFAPTSATMANQCSTSLGRNGGGSGALTNTAKNSIVSQFTASVVKSASIMDPSTVASYVLANAGTGKFEAKQQTNLMRYRPYENGARCHSCLAVYGMMAKQLTKF</sequence>
<dbReference type="EMBL" id="AFRT01001799">
    <property type="protein sequence ID" value="ELU39361.1"/>
    <property type="molecule type" value="Genomic_DNA"/>
</dbReference>
<comment type="subcellular location">
    <subcellularLocation>
        <location evidence="8">Secreted</location>
    </subcellularLocation>
</comment>
<evidence type="ECO:0000259" key="10">
    <source>
        <dbReference type="SMART" id="SM00656"/>
    </source>
</evidence>